<organism evidence="2 3">
    <name type="scientific">Ophiocordyceps unilateralis</name>
    <name type="common">Zombie-ant fungus</name>
    <name type="synonym">Torrubia unilateralis</name>
    <dbReference type="NCBI Taxonomy" id="268505"/>
    <lineage>
        <taxon>Eukaryota</taxon>
        <taxon>Fungi</taxon>
        <taxon>Dikarya</taxon>
        <taxon>Ascomycota</taxon>
        <taxon>Pezizomycotina</taxon>
        <taxon>Sordariomycetes</taxon>
        <taxon>Hypocreomycetidae</taxon>
        <taxon>Hypocreales</taxon>
        <taxon>Ophiocordycipitaceae</taxon>
        <taxon>Ophiocordyceps</taxon>
    </lineage>
</organism>
<gene>
    <name evidence="2" type="ORF">XA68_18338</name>
</gene>
<dbReference type="AlphaFoldDB" id="A0A2A9P3F5"/>
<dbReference type="Proteomes" id="UP000037136">
    <property type="component" value="Unassembled WGS sequence"/>
</dbReference>
<sequence>MAPPRRLALPIQTIAAEQGLTLDPSHPPLAGALVRPNATNHLLLYPGSFNPPHRGHQALLQHVLRVAGPDLGLLGAIIVLTDDEKLAAKNRHEERPFLLNKAKRVALWREADLSQDVVWVFDGSEASWGTFRARLQGLLARDGIHLRFLLLTGPDLVTSRSVTDPISWGCVESITSDVSRPADFRCVHSLRQLPRCTPWEPCLPRTVEVSGDDRDPLGYPLASATALWKCRTSRKPLRRYCFVAAAESGRRQGEAPSSTEIRHVIASLEGSQLEHELERLALSPSLLLRHARRGGPYSAPVVRNKVRDHQARKAEVHEQANW</sequence>
<dbReference type="EMBL" id="LAZP02000923">
    <property type="protein sequence ID" value="PFH55430.1"/>
    <property type="molecule type" value="Genomic_DNA"/>
</dbReference>
<reference evidence="2 3" key="2">
    <citation type="journal article" date="2017" name="Sci. Rep.">
        <title>Ant-infecting Ophiocordyceps genomes reveal a high diversity of potential behavioral manipulation genes and a possible major role for enterotoxins.</title>
        <authorList>
            <person name="de Bekker C."/>
            <person name="Ohm R.A."/>
            <person name="Evans H.C."/>
            <person name="Brachmann A."/>
            <person name="Hughes D.P."/>
        </authorList>
    </citation>
    <scope>NUCLEOTIDE SEQUENCE [LARGE SCALE GENOMIC DNA]</scope>
    <source>
        <strain evidence="2 3">SC16a</strain>
    </source>
</reference>
<dbReference type="STRING" id="268505.A0A2A9P3F5"/>
<name>A0A2A9P3F5_OPHUN</name>
<accession>A0A2A9P3F5</accession>
<dbReference type="Gene3D" id="3.40.50.620">
    <property type="entry name" value="HUPs"/>
    <property type="match status" value="1"/>
</dbReference>
<proteinExistence type="predicted"/>
<dbReference type="SUPFAM" id="SSF52374">
    <property type="entry name" value="Nucleotidylyl transferase"/>
    <property type="match status" value="1"/>
</dbReference>
<evidence type="ECO:0000259" key="1">
    <source>
        <dbReference type="Pfam" id="PF01467"/>
    </source>
</evidence>
<reference evidence="2 3" key="1">
    <citation type="journal article" date="2015" name="BMC Genomics">
        <title>Gene expression during zombie ant biting behavior reflects the complexity underlying fungal parasitic behavioral manipulation.</title>
        <authorList>
            <person name="de Bekker C."/>
            <person name="Ohm R.A."/>
            <person name="Loreto R.G."/>
            <person name="Sebastian A."/>
            <person name="Albert I."/>
            <person name="Merrow M."/>
            <person name="Brachmann A."/>
            <person name="Hughes D.P."/>
        </authorList>
    </citation>
    <scope>NUCLEOTIDE SEQUENCE [LARGE SCALE GENOMIC DNA]</scope>
    <source>
        <strain evidence="2 3">SC16a</strain>
    </source>
</reference>
<evidence type="ECO:0000313" key="2">
    <source>
        <dbReference type="EMBL" id="PFH55430.1"/>
    </source>
</evidence>
<dbReference type="InterPro" id="IPR014729">
    <property type="entry name" value="Rossmann-like_a/b/a_fold"/>
</dbReference>
<dbReference type="GO" id="GO:0003824">
    <property type="term" value="F:catalytic activity"/>
    <property type="evidence" value="ECO:0007669"/>
    <property type="project" value="InterPro"/>
</dbReference>
<dbReference type="OrthoDB" id="3558741at2759"/>
<evidence type="ECO:0000313" key="3">
    <source>
        <dbReference type="Proteomes" id="UP000037136"/>
    </source>
</evidence>
<keyword evidence="3" id="KW-1185">Reference proteome</keyword>
<comment type="caution">
    <text evidence="2">The sequence shown here is derived from an EMBL/GenBank/DDBJ whole genome shotgun (WGS) entry which is preliminary data.</text>
</comment>
<dbReference type="Pfam" id="PF01467">
    <property type="entry name" value="CTP_transf_like"/>
    <property type="match status" value="1"/>
</dbReference>
<feature type="domain" description="Cytidyltransferase-like" evidence="1">
    <location>
        <begin position="44"/>
        <end position="117"/>
    </location>
</feature>
<dbReference type="InterPro" id="IPR004821">
    <property type="entry name" value="Cyt_trans-like"/>
</dbReference>
<protein>
    <recommendedName>
        <fullName evidence="1">Cytidyltransferase-like domain-containing protein</fullName>
    </recommendedName>
</protein>